<organism evidence="1 2">
    <name type="scientific">Paenibacillus albus</name>
    <dbReference type="NCBI Taxonomy" id="2495582"/>
    <lineage>
        <taxon>Bacteria</taxon>
        <taxon>Bacillati</taxon>
        <taxon>Bacillota</taxon>
        <taxon>Bacilli</taxon>
        <taxon>Bacillales</taxon>
        <taxon>Paenibacillaceae</taxon>
        <taxon>Paenibacillus</taxon>
    </lineage>
</organism>
<dbReference type="OrthoDB" id="9803733at2"/>
<dbReference type="AlphaFoldDB" id="A0A3Q8X5J3"/>
<dbReference type="KEGG" id="palb:EJC50_15995"/>
<dbReference type="RefSeq" id="WP_126016624.1">
    <property type="nucleotide sequence ID" value="NZ_CP034437.1"/>
</dbReference>
<keyword evidence="2" id="KW-1185">Reference proteome</keyword>
<reference evidence="2" key="1">
    <citation type="submission" date="2018-12" db="EMBL/GenBank/DDBJ databases">
        <title>Genome sequence of Peanibacillus sp.</title>
        <authorList>
            <person name="Subramani G."/>
            <person name="Srinivasan S."/>
            <person name="Kim M.K."/>
        </authorList>
    </citation>
    <scope>NUCLEOTIDE SEQUENCE [LARGE SCALE GENOMIC DNA]</scope>
    <source>
        <strain evidence="2">18JY67-1</strain>
    </source>
</reference>
<evidence type="ECO:0000313" key="1">
    <source>
        <dbReference type="EMBL" id="AZN40997.1"/>
    </source>
</evidence>
<gene>
    <name evidence="1" type="ORF">EJC50_15995</name>
</gene>
<sequence>MATESAAAAARNFTVSTEIFTNPHLDIYSQMIYIVLSSSAADSMSLSLSEMASKGRMSVKQVIKATRELSDHKLISHKMFKHLVGEFNDDRLSWAAKGLLTYFKAHPNASLDELLALSDQSSEDENSVSLALQELKHSGYLDEFPELKRIAN</sequence>
<dbReference type="Proteomes" id="UP000272528">
    <property type="component" value="Chromosome"/>
</dbReference>
<dbReference type="EMBL" id="CP034437">
    <property type="protein sequence ID" value="AZN40997.1"/>
    <property type="molecule type" value="Genomic_DNA"/>
</dbReference>
<proteinExistence type="predicted"/>
<protein>
    <submittedName>
        <fullName evidence="1">Uncharacterized protein</fullName>
    </submittedName>
</protein>
<evidence type="ECO:0000313" key="2">
    <source>
        <dbReference type="Proteomes" id="UP000272528"/>
    </source>
</evidence>
<accession>A0A3Q8X5J3</accession>
<name>A0A3Q8X5J3_9BACL</name>